<evidence type="ECO:0000313" key="3">
    <source>
        <dbReference type="Proteomes" id="UP001174694"/>
    </source>
</evidence>
<comment type="caution">
    <text evidence="2">The sequence shown here is derived from an EMBL/GenBank/DDBJ whole genome shotgun (WGS) entry which is preliminary data.</text>
</comment>
<evidence type="ECO:0000313" key="2">
    <source>
        <dbReference type="EMBL" id="KAJ9157412.1"/>
    </source>
</evidence>
<keyword evidence="1" id="KW-0732">Signal</keyword>
<reference evidence="2" key="1">
    <citation type="submission" date="2022-07" db="EMBL/GenBank/DDBJ databases">
        <title>Fungi with potential for degradation of polypropylene.</title>
        <authorList>
            <person name="Gostincar C."/>
        </authorList>
    </citation>
    <scope>NUCLEOTIDE SEQUENCE</scope>
    <source>
        <strain evidence="2">EXF-13308</strain>
    </source>
</reference>
<keyword evidence="3" id="KW-1185">Reference proteome</keyword>
<gene>
    <name evidence="2" type="ORF">NKR23_g608</name>
</gene>
<dbReference type="EMBL" id="JANBVO010000001">
    <property type="protein sequence ID" value="KAJ9157412.1"/>
    <property type="molecule type" value="Genomic_DNA"/>
</dbReference>
<evidence type="ECO:0000256" key="1">
    <source>
        <dbReference type="SAM" id="SignalP"/>
    </source>
</evidence>
<organism evidence="2 3">
    <name type="scientific">Pleurostoma richardsiae</name>
    <dbReference type="NCBI Taxonomy" id="41990"/>
    <lineage>
        <taxon>Eukaryota</taxon>
        <taxon>Fungi</taxon>
        <taxon>Dikarya</taxon>
        <taxon>Ascomycota</taxon>
        <taxon>Pezizomycotina</taxon>
        <taxon>Sordariomycetes</taxon>
        <taxon>Sordariomycetidae</taxon>
        <taxon>Calosphaeriales</taxon>
        <taxon>Pleurostomataceae</taxon>
        <taxon>Pleurostoma</taxon>
    </lineage>
</organism>
<accession>A0AA38RVD6</accession>
<name>A0AA38RVD6_9PEZI</name>
<protein>
    <submittedName>
        <fullName evidence="2">Uncharacterized protein</fullName>
    </submittedName>
</protein>
<dbReference type="AlphaFoldDB" id="A0AA38RVD6"/>
<sequence>MRPSLVLSFVSAALVTATEPRNHAPAAFFLGKRALMSCEETYGTGSVQCGNSNSTMCYNPTLGQTCCEDSGYCDKGTYCAPVAGYCCLDAEDVETCAQNAGFSLPANFSAASVDSARASITVTAFEGITLTSAATLTAVATESIALTVPSATISLAAPTGALPGNGRGNETSTSATTTSIPIQVSVARKEQLTLALMTAGIAAVGLFMSCC</sequence>
<feature type="chain" id="PRO_5041375279" evidence="1">
    <location>
        <begin position="18"/>
        <end position="211"/>
    </location>
</feature>
<dbReference type="Proteomes" id="UP001174694">
    <property type="component" value="Unassembled WGS sequence"/>
</dbReference>
<proteinExistence type="predicted"/>
<feature type="signal peptide" evidence="1">
    <location>
        <begin position="1"/>
        <end position="17"/>
    </location>
</feature>